<dbReference type="InterPro" id="IPR036866">
    <property type="entry name" value="RibonucZ/Hydroxyglut_hydro"/>
</dbReference>
<dbReference type="EMBL" id="JAROCA020000001">
    <property type="protein sequence ID" value="MDY0405582.1"/>
    <property type="molecule type" value="Genomic_DNA"/>
</dbReference>
<dbReference type="Pfam" id="PF00753">
    <property type="entry name" value="Lactamase_B"/>
    <property type="match status" value="1"/>
</dbReference>
<dbReference type="SUPFAM" id="SSF56281">
    <property type="entry name" value="Metallo-hydrolase/oxidoreductase"/>
    <property type="match status" value="1"/>
</dbReference>
<evidence type="ECO:0000313" key="7">
    <source>
        <dbReference type="Proteomes" id="UP001228376"/>
    </source>
</evidence>
<evidence type="ECO:0000256" key="4">
    <source>
        <dbReference type="ARBA" id="ARBA00022833"/>
    </source>
</evidence>
<proteinExistence type="predicted"/>
<keyword evidence="7" id="KW-1185">Reference proteome</keyword>
<gene>
    <name evidence="6" type="ORF">P5G51_009400</name>
</gene>
<evidence type="ECO:0000313" key="6">
    <source>
        <dbReference type="EMBL" id="MDY0405582.1"/>
    </source>
</evidence>
<dbReference type="RefSeq" id="WP_306067398.1">
    <property type="nucleotide sequence ID" value="NZ_JAROCA020000001.1"/>
</dbReference>
<comment type="caution">
    <text evidence="6">The sequence shown here is derived from an EMBL/GenBank/DDBJ whole genome shotgun (WGS) entry which is preliminary data.</text>
</comment>
<dbReference type="PANTHER" id="PTHR46233:SF3">
    <property type="entry name" value="HYDROXYACYLGLUTATHIONE HYDROLASE GLOC"/>
    <property type="match status" value="1"/>
</dbReference>
<comment type="cofactor">
    <cofactor evidence="1">
        <name>Zn(2+)</name>
        <dbReference type="ChEBI" id="CHEBI:29105"/>
    </cofactor>
</comment>
<feature type="domain" description="Metallo-beta-lactamase" evidence="5">
    <location>
        <begin position="12"/>
        <end position="187"/>
    </location>
</feature>
<evidence type="ECO:0000259" key="5">
    <source>
        <dbReference type="SMART" id="SM00849"/>
    </source>
</evidence>
<evidence type="ECO:0000256" key="2">
    <source>
        <dbReference type="ARBA" id="ARBA00022723"/>
    </source>
</evidence>
<accession>A0ABU5CIB4</accession>
<dbReference type="InterPro" id="IPR001279">
    <property type="entry name" value="Metallo-B-lactamas"/>
</dbReference>
<name>A0ABU5CIB4_9BACI</name>
<keyword evidence="2" id="KW-0479">Metal-binding</keyword>
<dbReference type="Proteomes" id="UP001228376">
    <property type="component" value="Unassembled WGS sequence"/>
</dbReference>
<dbReference type="CDD" id="cd06262">
    <property type="entry name" value="metallo-hydrolase-like_MBL-fold"/>
    <property type="match status" value="1"/>
</dbReference>
<dbReference type="Gene3D" id="3.60.15.10">
    <property type="entry name" value="Ribonuclease Z/Hydroxyacylglutathione hydrolase-like"/>
    <property type="match status" value="1"/>
</dbReference>
<dbReference type="PANTHER" id="PTHR46233">
    <property type="entry name" value="HYDROXYACYLGLUTATHIONE HYDROLASE GLOC"/>
    <property type="match status" value="1"/>
</dbReference>
<keyword evidence="4" id="KW-0862">Zinc</keyword>
<reference evidence="6 7" key="1">
    <citation type="submission" date="2023-10" db="EMBL/GenBank/DDBJ databases">
        <title>179-bfca-hs.</title>
        <authorList>
            <person name="Miliotis G."/>
            <person name="Sengupta P."/>
            <person name="Hameed A."/>
            <person name="Chuvochina M."/>
            <person name="Mcdonagh F."/>
            <person name="Simpson A.C."/>
            <person name="Singh N.K."/>
            <person name="Rekha P.D."/>
            <person name="Raman K."/>
            <person name="Hugenholtz P."/>
            <person name="Venkateswaran K."/>
        </authorList>
    </citation>
    <scope>NUCLEOTIDE SEQUENCE [LARGE SCALE GENOMIC DNA]</scope>
    <source>
        <strain evidence="6 7">179-BFC-A-HS</strain>
    </source>
</reference>
<protein>
    <submittedName>
        <fullName evidence="6">MBL fold metallo-hydrolase</fullName>
    </submittedName>
</protein>
<keyword evidence="3" id="KW-0378">Hydrolase</keyword>
<sequence length="205" mass="22378">MKITSFQLGPVGTNCYLLQKDKEMIIVDPGAEGDRVVEYVNDQDASPTAIVLTHAHFDHIGAVDALHNAFNLPVYLHATEHEWLTDANKNGSKALKAEEITVKTKPLAISPGENTVGGFSFEVLHTPGHSPGSISLVFDDFVIGGDTLFYLGIGRTDLYGGNTGQLKNTIENTLYRLPDQMTVYPGHGPTTTIGYEKKHNPFVRL</sequence>
<organism evidence="6 7">
    <name type="scientific">Tigheibacillus jepli</name>
    <dbReference type="NCBI Taxonomy" id="3035914"/>
    <lineage>
        <taxon>Bacteria</taxon>
        <taxon>Bacillati</taxon>
        <taxon>Bacillota</taxon>
        <taxon>Bacilli</taxon>
        <taxon>Bacillales</taxon>
        <taxon>Bacillaceae</taxon>
        <taxon>Tigheibacillus</taxon>
    </lineage>
</organism>
<evidence type="ECO:0000256" key="1">
    <source>
        <dbReference type="ARBA" id="ARBA00001947"/>
    </source>
</evidence>
<dbReference type="InterPro" id="IPR051453">
    <property type="entry name" value="MBL_Glyoxalase_II"/>
</dbReference>
<dbReference type="SMART" id="SM00849">
    <property type="entry name" value="Lactamase_B"/>
    <property type="match status" value="1"/>
</dbReference>
<evidence type="ECO:0000256" key="3">
    <source>
        <dbReference type="ARBA" id="ARBA00022801"/>
    </source>
</evidence>